<organism evidence="2 3">
    <name type="scientific">Peribacillus deserti</name>
    <dbReference type="NCBI Taxonomy" id="673318"/>
    <lineage>
        <taxon>Bacteria</taxon>
        <taxon>Bacillati</taxon>
        <taxon>Bacillota</taxon>
        <taxon>Bacilli</taxon>
        <taxon>Bacillales</taxon>
        <taxon>Bacillaceae</taxon>
        <taxon>Peribacillus</taxon>
    </lineage>
</organism>
<protein>
    <submittedName>
        <fullName evidence="2">Hydrolase</fullName>
    </submittedName>
</protein>
<dbReference type="AlphaFoldDB" id="A0A2N5M8P7"/>
<dbReference type="InterPro" id="IPR029002">
    <property type="entry name" value="PLPC/GPLD1"/>
</dbReference>
<evidence type="ECO:0000313" key="3">
    <source>
        <dbReference type="Proteomes" id="UP000234748"/>
    </source>
</evidence>
<dbReference type="EMBL" id="PGUY01000017">
    <property type="protein sequence ID" value="PLT30712.1"/>
    <property type="molecule type" value="Genomic_DNA"/>
</dbReference>
<feature type="domain" description="Phospholipase C/D" evidence="1">
    <location>
        <begin position="6"/>
        <end position="84"/>
    </location>
</feature>
<name>A0A2N5M8P7_9BACI</name>
<evidence type="ECO:0000313" key="2">
    <source>
        <dbReference type="EMBL" id="PLT30712.1"/>
    </source>
</evidence>
<proteinExistence type="predicted"/>
<dbReference type="Proteomes" id="UP000234748">
    <property type="component" value="Unassembled WGS sequence"/>
</dbReference>
<dbReference type="Pfam" id="PF00882">
    <property type="entry name" value="Zn_dep_PLPC"/>
    <property type="match status" value="1"/>
</dbReference>
<accession>A0A2N5M8P7</accession>
<evidence type="ECO:0000259" key="1">
    <source>
        <dbReference type="Pfam" id="PF00882"/>
    </source>
</evidence>
<keyword evidence="2" id="KW-0378">Hydrolase</keyword>
<sequence length="199" mass="22941">MGSRVMHAIISERILEEIEMKDKQLFFLGGMAPDAGTKEKTHWYSGNEEQYTRIIDLSVFLKQYSGQKMSPFILGYFSHLIADEIWLNGFYLPWLSNRLKADPALLARYHEDFKILNAKLTDIYTFQLPEYGASLSLVEEFPEGVTVQSLQSLLGELRRDLKFDLADIGKPLNVFTEEQIIGYIETAVEKSIFYINQNL</sequence>
<dbReference type="RefSeq" id="WP_101640778.1">
    <property type="nucleotide sequence ID" value="NZ_PGUY01000017.1"/>
</dbReference>
<dbReference type="OrthoDB" id="9810012at2"/>
<gene>
    <name evidence="2" type="ORF">CUU66_06030</name>
</gene>
<dbReference type="GO" id="GO:0016787">
    <property type="term" value="F:hydrolase activity"/>
    <property type="evidence" value="ECO:0007669"/>
    <property type="project" value="UniProtKB-KW"/>
</dbReference>
<keyword evidence="3" id="KW-1185">Reference proteome</keyword>
<reference evidence="2 3" key="1">
    <citation type="submission" date="2017-11" db="EMBL/GenBank/DDBJ databases">
        <title>Comparitive Functional Genomics of Dry Heat Resistant strains isolated from the Viking Spacecraft.</title>
        <authorList>
            <person name="Seuylemezian A."/>
            <person name="Cooper K."/>
            <person name="Vaishampayan P."/>
        </authorList>
    </citation>
    <scope>NUCLEOTIDE SEQUENCE [LARGE SCALE GENOMIC DNA]</scope>
    <source>
        <strain evidence="2 3">V1-29</strain>
    </source>
</reference>
<comment type="caution">
    <text evidence="2">The sequence shown here is derived from an EMBL/GenBank/DDBJ whole genome shotgun (WGS) entry which is preliminary data.</text>
</comment>